<dbReference type="InterPro" id="IPR011990">
    <property type="entry name" value="TPR-like_helical_dom_sf"/>
</dbReference>
<dbReference type="PANTHER" id="PTHR47691">
    <property type="entry name" value="REGULATOR-RELATED"/>
    <property type="match status" value="1"/>
</dbReference>
<keyword evidence="1" id="KW-0802">TPR repeat</keyword>
<accession>A0A4R4Z7W8</accession>
<feature type="domain" description="NB-ARC" evidence="2">
    <location>
        <begin position="76"/>
        <end position="228"/>
    </location>
</feature>
<dbReference type="SUPFAM" id="SSF52540">
    <property type="entry name" value="P-loop containing nucleoside triphosphate hydrolases"/>
    <property type="match status" value="1"/>
</dbReference>
<dbReference type="AlphaFoldDB" id="A0A4R4Z7W8"/>
<organism evidence="3 4">
    <name type="scientific">Saccharopolyspora elongata</name>
    <dbReference type="NCBI Taxonomy" id="2530387"/>
    <lineage>
        <taxon>Bacteria</taxon>
        <taxon>Bacillati</taxon>
        <taxon>Actinomycetota</taxon>
        <taxon>Actinomycetes</taxon>
        <taxon>Pseudonocardiales</taxon>
        <taxon>Pseudonocardiaceae</taxon>
        <taxon>Saccharopolyspora</taxon>
    </lineage>
</organism>
<dbReference type="Pfam" id="PF00931">
    <property type="entry name" value="NB-ARC"/>
    <property type="match status" value="1"/>
</dbReference>
<dbReference type="Pfam" id="PF13374">
    <property type="entry name" value="TPR_10"/>
    <property type="match status" value="1"/>
</dbReference>
<reference evidence="3 4" key="1">
    <citation type="submission" date="2019-03" db="EMBL/GenBank/DDBJ databases">
        <title>Draft genome sequences of novel Actinobacteria.</title>
        <authorList>
            <person name="Sahin N."/>
            <person name="Ay H."/>
            <person name="Saygin H."/>
        </authorList>
    </citation>
    <scope>NUCLEOTIDE SEQUENCE [LARGE SCALE GENOMIC DNA]</scope>
    <source>
        <strain evidence="3 4">7K502</strain>
    </source>
</reference>
<sequence length="717" mass="78200">MASDENPAPQMQSASNEMTALVGGHVIQAGTITGDINLGGSDRPAALPRQLPAAPRLFTGRVRELVQLTEILRSHADDSTVMITAISGSGGIGKSYLAIHWAHQNADRFPDGQLYVNLRGFDPSGTPVHPSTAVRTFLEAFGVSPSNLPADPEAQVALYRTLMAGRRMLVVLDNARDADQVLPLIPGSSGCAVLVTSRYQLAGLVAVYGAHPLSVDVLSESDSHDLLVGHLGRERVDRHPEAVSNLLDHCGGLPLALGIVAARISLQPEIPLDVLAGELREESSRLDALDAGGPGVDLRAVFSWSAQALSQPQSQVFKLLGLVPGADLSSVAAASLIGLPIRRTLGLLRDLERANLVHASASGRYRMHDLVKLYAAEEAEQLEAGEEWDRALERLVDFYLHTAYDCSRQLYSRTRELVLEPPERGSLPLTAADSSESAEWLAAEHGNLLIAVRNSVDHGWYVRAWNLVEALDTYHRRRAYIHENLINWRSALVAAEQLGDAGKMVLAHRNLGDAYSRAGRHDDAVHHLQHALSSSEATGDERGAAHTHQVLALAWESHGENGHALEHAQRALEIYRRLADPTRTATSLSQVGWFSAQLGRYDEARDRCAEALALHRSSGYQEGEAHALDGLGYIAHNTGDHLAAIDYYREAIEVFRALGNEYWEPSALDRLAEAHVALGRRARARELWQQALELYRSQLRMLDVAKVQEKLSALDEG</sequence>
<dbReference type="PRINTS" id="PR00364">
    <property type="entry name" value="DISEASERSIST"/>
</dbReference>
<gene>
    <name evidence="3" type="ORF">E1288_06840</name>
</gene>
<dbReference type="SUPFAM" id="SSF48452">
    <property type="entry name" value="TPR-like"/>
    <property type="match status" value="1"/>
</dbReference>
<evidence type="ECO:0000256" key="1">
    <source>
        <dbReference type="PROSITE-ProRule" id="PRU00339"/>
    </source>
</evidence>
<dbReference type="Proteomes" id="UP000294947">
    <property type="component" value="Unassembled WGS sequence"/>
</dbReference>
<dbReference type="InterPro" id="IPR027417">
    <property type="entry name" value="P-loop_NTPase"/>
</dbReference>
<evidence type="ECO:0000313" key="4">
    <source>
        <dbReference type="Proteomes" id="UP000294947"/>
    </source>
</evidence>
<dbReference type="Gene3D" id="1.25.40.10">
    <property type="entry name" value="Tetratricopeptide repeat domain"/>
    <property type="match status" value="1"/>
</dbReference>
<dbReference type="InterPro" id="IPR002182">
    <property type="entry name" value="NB-ARC"/>
</dbReference>
<dbReference type="InterPro" id="IPR019734">
    <property type="entry name" value="TPR_rpt"/>
</dbReference>
<keyword evidence="4" id="KW-1185">Reference proteome</keyword>
<dbReference type="Pfam" id="PF13424">
    <property type="entry name" value="TPR_12"/>
    <property type="match status" value="2"/>
</dbReference>
<dbReference type="Gene3D" id="3.40.50.300">
    <property type="entry name" value="P-loop containing nucleotide triphosphate hydrolases"/>
    <property type="match status" value="1"/>
</dbReference>
<dbReference type="RefSeq" id="WP_132482359.1">
    <property type="nucleotide sequence ID" value="NZ_SMKW01000006.1"/>
</dbReference>
<dbReference type="GO" id="GO:0043531">
    <property type="term" value="F:ADP binding"/>
    <property type="evidence" value="ECO:0007669"/>
    <property type="project" value="InterPro"/>
</dbReference>
<evidence type="ECO:0000259" key="2">
    <source>
        <dbReference type="Pfam" id="PF00931"/>
    </source>
</evidence>
<name>A0A4R4Z7W8_9PSEU</name>
<dbReference type="OrthoDB" id="3275754at2"/>
<dbReference type="SMART" id="SM00028">
    <property type="entry name" value="TPR"/>
    <property type="match status" value="5"/>
</dbReference>
<dbReference type="PROSITE" id="PS50005">
    <property type="entry name" value="TPR"/>
    <property type="match status" value="1"/>
</dbReference>
<dbReference type="PANTHER" id="PTHR47691:SF3">
    <property type="entry name" value="HTH-TYPE TRANSCRIPTIONAL REGULATOR RV0890C-RELATED"/>
    <property type="match status" value="1"/>
</dbReference>
<proteinExistence type="predicted"/>
<comment type="caution">
    <text evidence="3">The sequence shown here is derived from an EMBL/GenBank/DDBJ whole genome shotgun (WGS) entry which is preliminary data.</text>
</comment>
<protein>
    <submittedName>
        <fullName evidence="3">Tetratricopeptide repeat protein</fullName>
    </submittedName>
</protein>
<dbReference type="EMBL" id="SMKW01000006">
    <property type="protein sequence ID" value="TDD54308.1"/>
    <property type="molecule type" value="Genomic_DNA"/>
</dbReference>
<feature type="repeat" description="TPR" evidence="1">
    <location>
        <begin position="505"/>
        <end position="538"/>
    </location>
</feature>
<evidence type="ECO:0000313" key="3">
    <source>
        <dbReference type="EMBL" id="TDD54308.1"/>
    </source>
</evidence>